<dbReference type="PATRIC" id="fig|305.109.peg.3219"/>
<keyword evidence="1" id="KW-0812">Transmembrane</keyword>
<dbReference type="Proteomes" id="UP000262427">
    <property type="component" value="Chromosome CM"/>
</dbReference>
<reference evidence="2" key="2">
    <citation type="submission" date="2018-01" db="EMBL/GenBank/DDBJ databases">
        <title>Ralstonia pseudosolanacearum P824 infects blueberry.</title>
        <authorList>
            <person name="Bocsanczy A.M."/>
            <person name="Norman D.J."/>
        </authorList>
    </citation>
    <scope>NUCLEOTIDE SEQUENCE</scope>
    <source>
        <strain evidence="2">P824</strain>
    </source>
</reference>
<dbReference type="AlphaFoldDB" id="A0A0K1ZNT6"/>
<reference evidence="3" key="1">
    <citation type="submission" date="2015-10" db="EMBL/GenBank/DDBJ databases">
        <authorList>
            <person name="Gilbert D.G."/>
        </authorList>
    </citation>
    <scope>NUCLEOTIDE SEQUENCE</scope>
    <source>
        <strain evidence="3">Phyl III-seqv23</strain>
    </source>
</reference>
<dbReference type="EMBL" id="LN899824">
    <property type="protein sequence ID" value="CUV29710.1"/>
    <property type="molecule type" value="Genomic_DNA"/>
</dbReference>
<keyword evidence="1" id="KW-0472">Membrane</keyword>
<evidence type="ECO:0000313" key="2">
    <source>
        <dbReference type="EMBL" id="AYA47641.1"/>
    </source>
</evidence>
<evidence type="ECO:0008006" key="6">
    <source>
        <dbReference type="Google" id="ProtNLM"/>
    </source>
</evidence>
<gene>
    <name evidence="3" type="ORF">PSS4_v1_80028</name>
    <name evidence="2" type="ORF">RSP824_14850</name>
    <name evidence="4" type="ORF">RUN1985_v1_490059</name>
</gene>
<evidence type="ECO:0000313" key="4">
    <source>
        <dbReference type="EMBL" id="CUV29710.1"/>
    </source>
</evidence>
<dbReference type="EMBL" id="CP025741">
    <property type="protein sequence ID" value="AYA47641.1"/>
    <property type="molecule type" value="Genomic_DNA"/>
</dbReference>
<feature type="transmembrane region" description="Helical" evidence="1">
    <location>
        <begin position="12"/>
        <end position="35"/>
    </location>
</feature>
<dbReference type="EMBL" id="LN899821">
    <property type="protein sequence ID" value="CUV16381.1"/>
    <property type="molecule type" value="Genomic_DNA"/>
</dbReference>
<sequence length="289" mass="31315">MSETIDFVRAWVVAHAAFLLTWLIAALVVIALAWIEIRRATRRAAIAMAEAVATTVAACVPEIAAAAQGAQGTTVPIVPASGAGLSEALRDLGRAAAERMAWLRGVANLRMPDTALPPAAGNTPVHPLLYDAPRPLAEAYLTAERCFADHARALLAERRALQALESAGHDGRDELHRIERETAAIVVRFEQANAQSEQTEVQRFLIQKFNALGTRERELTAQQAALRQQLVERSDVLWLQSHHAAEAYVAALDPLLAMVRRELGHETASDETALWLSRARAGQGPLRAG</sequence>
<accession>A0A0K1ZNT6</accession>
<proteinExistence type="predicted"/>
<keyword evidence="1" id="KW-1133">Transmembrane helix</keyword>
<evidence type="ECO:0000256" key="1">
    <source>
        <dbReference type="SAM" id="Phobius"/>
    </source>
</evidence>
<evidence type="ECO:0000313" key="3">
    <source>
        <dbReference type="EMBL" id="CUV16381.1"/>
    </source>
</evidence>
<reference evidence="5" key="3">
    <citation type="submission" date="2018-01" db="EMBL/GenBank/DDBJ databases">
        <title>Raltonia solanacearum P824 infects blueberry.</title>
        <authorList>
            <person name="Bocsanczy A.M."/>
            <person name="Norman D.J."/>
        </authorList>
    </citation>
    <scope>NUCLEOTIDE SEQUENCE [LARGE SCALE GENOMIC DNA]</scope>
    <source>
        <strain evidence="5">P824</strain>
    </source>
</reference>
<evidence type="ECO:0000313" key="5">
    <source>
        <dbReference type="Proteomes" id="UP000262427"/>
    </source>
</evidence>
<organism evidence="3">
    <name type="scientific">Ralstonia solanacearum</name>
    <name type="common">Pseudomonas solanacearum</name>
    <dbReference type="NCBI Taxonomy" id="305"/>
    <lineage>
        <taxon>Bacteria</taxon>
        <taxon>Pseudomonadati</taxon>
        <taxon>Pseudomonadota</taxon>
        <taxon>Betaproteobacteria</taxon>
        <taxon>Burkholderiales</taxon>
        <taxon>Burkholderiaceae</taxon>
        <taxon>Ralstonia</taxon>
        <taxon>Ralstonia solanacearum species complex</taxon>
    </lineage>
</organism>
<name>A0A0K1ZNT6_RALSL</name>
<protein>
    <recommendedName>
        <fullName evidence="6">Transmembrane protein</fullName>
    </recommendedName>
</protein>